<reference evidence="2" key="1">
    <citation type="journal article" date="2023" name="Science">
        <title>Genome structures resolve the early diversification of teleost fishes.</title>
        <authorList>
            <person name="Parey E."/>
            <person name="Louis A."/>
            <person name="Montfort J."/>
            <person name="Bouchez O."/>
            <person name="Roques C."/>
            <person name="Iampietro C."/>
            <person name="Lluch J."/>
            <person name="Castinel A."/>
            <person name="Donnadieu C."/>
            <person name="Desvignes T."/>
            <person name="Floi Bucao C."/>
            <person name="Jouanno E."/>
            <person name="Wen M."/>
            <person name="Mejri S."/>
            <person name="Dirks R."/>
            <person name="Jansen H."/>
            <person name="Henkel C."/>
            <person name="Chen W.J."/>
            <person name="Zahm M."/>
            <person name="Cabau C."/>
            <person name="Klopp C."/>
            <person name="Thompson A.W."/>
            <person name="Robinson-Rechavi M."/>
            <person name="Braasch I."/>
            <person name="Lecointre G."/>
            <person name="Bobe J."/>
            <person name="Postlethwait J.H."/>
            <person name="Berthelot C."/>
            <person name="Roest Crollius H."/>
            <person name="Guiguen Y."/>
        </authorList>
    </citation>
    <scope>NUCLEOTIDE SEQUENCE</scope>
    <source>
        <strain evidence="2">NC1722</strain>
    </source>
</reference>
<keyword evidence="3" id="KW-1185">Reference proteome</keyword>
<sequence>MDSVLHLGQQEMSFRGQGESSRKTKTGNRSNFLDKPTRISDQDSDLCKRLSMAMGFCGTSDEIQNDPIQVVVQVLQDTIRAEVKEA</sequence>
<evidence type="ECO:0000313" key="2">
    <source>
        <dbReference type="EMBL" id="KAJ8410782.1"/>
    </source>
</evidence>
<proteinExistence type="predicted"/>
<evidence type="ECO:0000313" key="3">
    <source>
        <dbReference type="Proteomes" id="UP001221898"/>
    </source>
</evidence>
<dbReference type="EMBL" id="JAINUG010000025">
    <property type="protein sequence ID" value="KAJ8410782.1"/>
    <property type="molecule type" value="Genomic_DNA"/>
</dbReference>
<protein>
    <submittedName>
        <fullName evidence="2">Uncharacterized protein</fullName>
    </submittedName>
</protein>
<name>A0AAD7SZ48_9TELE</name>
<organism evidence="2 3">
    <name type="scientific">Aldrovandia affinis</name>
    <dbReference type="NCBI Taxonomy" id="143900"/>
    <lineage>
        <taxon>Eukaryota</taxon>
        <taxon>Metazoa</taxon>
        <taxon>Chordata</taxon>
        <taxon>Craniata</taxon>
        <taxon>Vertebrata</taxon>
        <taxon>Euteleostomi</taxon>
        <taxon>Actinopterygii</taxon>
        <taxon>Neopterygii</taxon>
        <taxon>Teleostei</taxon>
        <taxon>Notacanthiformes</taxon>
        <taxon>Halosauridae</taxon>
        <taxon>Aldrovandia</taxon>
    </lineage>
</organism>
<dbReference type="Proteomes" id="UP001221898">
    <property type="component" value="Unassembled WGS sequence"/>
</dbReference>
<evidence type="ECO:0000256" key="1">
    <source>
        <dbReference type="SAM" id="MobiDB-lite"/>
    </source>
</evidence>
<accession>A0AAD7SZ48</accession>
<gene>
    <name evidence="2" type="ORF">AAFF_G00187390</name>
</gene>
<comment type="caution">
    <text evidence="2">The sequence shown here is derived from an EMBL/GenBank/DDBJ whole genome shotgun (WGS) entry which is preliminary data.</text>
</comment>
<feature type="region of interest" description="Disordered" evidence="1">
    <location>
        <begin position="1"/>
        <end position="38"/>
    </location>
</feature>
<dbReference type="AlphaFoldDB" id="A0AAD7SZ48"/>